<evidence type="ECO:0000256" key="1">
    <source>
        <dbReference type="SAM" id="SignalP"/>
    </source>
</evidence>
<accession>A0A1H6Y6M0</accession>
<proteinExistence type="predicted"/>
<organism evidence="4 7">
    <name type="scientific">Azotobacter beijerinckii</name>
    <dbReference type="NCBI Taxonomy" id="170623"/>
    <lineage>
        <taxon>Bacteria</taxon>
        <taxon>Pseudomonadati</taxon>
        <taxon>Pseudomonadota</taxon>
        <taxon>Gammaproteobacteria</taxon>
        <taxon>Pseudomonadales</taxon>
        <taxon>Pseudomonadaceae</taxon>
        <taxon>Azotobacter</taxon>
    </lineage>
</organism>
<evidence type="ECO:0000313" key="7">
    <source>
        <dbReference type="Proteomes" id="UP000199250"/>
    </source>
</evidence>
<feature type="domain" description="Fe/B12 periplasmic-binding" evidence="2">
    <location>
        <begin position="55"/>
        <end position="318"/>
    </location>
</feature>
<evidence type="ECO:0000313" key="4">
    <source>
        <dbReference type="EMBL" id="SEJ35544.1"/>
    </source>
</evidence>
<evidence type="ECO:0000313" key="5">
    <source>
        <dbReference type="EMBL" id="SEQ80964.1"/>
    </source>
</evidence>
<reference evidence="6 7" key="1">
    <citation type="submission" date="2016-10" db="EMBL/GenBank/DDBJ databases">
        <authorList>
            <person name="de Groot N.N."/>
        </authorList>
    </citation>
    <scope>NUCLEOTIDE SEQUENCE [LARGE SCALE GENOMIC DNA]</scope>
    <source>
        <strain evidence="3 6">DSM 1041</strain>
        <strain evidence="4 7">DSM 373</strain>
        <strain evidence="5 8">DSM 378</strain>
    </source>
</reference>
<dbReference type="Proteomes" id="UP000199250">
    <property type="component" value="Unassembled WGS sequence"/>
</dbReference>
<dbReference type="Proteomes" id="UP000199005">
    <property type="component" value="Unassembled WGS sequence"/>
</dbReference>
<evidence type="ECO:0000313" key="6">
    <source>
        <dbReference type="Proteomes" id="UP000199005"/>
    </source>
</evidence>
<dbReference type="SUPFAM" id="SSF53807">
    <property type="entry name" value="Helical backbone' metal receptor"/>
    <property type="match status" value="1"/>
</dbReference>
<feature type="chain" id="PRO_5011394607" evidence="1">
    <location>
        <begin position="34"/>
        <end position="352"/>
    </location>
</feature>
<dbReference type="EMBL" id="FNYQ01000083">
    <property type="protein sequence ID" value="SEJ35544.1"/>
    <property type="molecule type" value="Genomic_DNA"/>
</dbReference>
<dbReference type="AlphaFoldDB" id="A0A1H6Y6M0"/>
<dbReference type="RefSeq" id="WP_244158856.1">
    <property type="nucleotide sequence ID" value="NZ_FNYO01000016.1"/>
</dbReference>
<evidence type="ECO:0000313" key="3">
    <source>
        <dbReference type="EMBL" id="SEI69793.1"/>
    </source>
</evidence>
<dbReference type="EMBL" id="FNYO01000016">
    <property type="protein sequence ID" value="SEI69793.1"/>
    <property type="molecule type" value="Genomic_DNA"/>
</dbReference>
<dbReference type="Pfam" id="PF01497">
    <property type="entry name" value="Peripla_BP_2"/>
    <property type="match status" value="1"/>
</dbReference>
<dbReference type="Proteomes" id="UP000199267">
    <property type="component" value="Unassembled WGS sequence"/>
</dbReference>
<sequence length="352" mass="37799">MSAVTDLRGPRRPLARLCAAGLGLALGMAQASAEPSRRVADDTGQQILVPARVERVADAWYAHHALLMTLGAGPRIVATVNHAQSRPWMFRVQPALHRALAASGTAFNVEALLVAGVDLAFVSAGDRNALALEQAGIPVARMRFTDLRSLQDCLASTARLLGTEEAARRAADYNAYLDDSLRQVRAVTGSLAAEQRPRVLHIASLNPLKVDGADTLIDDWIGVAGGRNAALGLRGNLQAVSAEQVLAWQPDVLILAADAGSLDSAPDAALLKHTEAVRRGRVLRNPAGVFPWDRYGTEVALQIQWAAGQLHPALFPQQDMAGRTLEFYARFFDYPLSREEAQRILAGLPPLP</sequence>
<name>A0A1H6Y6M0_9GAMM</name>
<evidence type="ECO:0000259" key="2">
    <source>
        <dbReference type="PROSITE" id="PS50983"/>
    </source>
</evidence>
<dbReference type="Gene3D" id="3.40.50.1980">
    <property type="entry name" value="Nitrogenase molybdenum iron protein domain"/>
    <property type="match status" value="2"/>
</dbReference>
<protein>
    <submittedName>
        <fullName evidence="4">Iron complex transport system substrate-binding protein</fullName>
    </submittedName>
</protein>
<gene>
    <name evidence="4" type="ORF">SAMN04244572_03651</name>
    <name evidence="5" type="ORF">SAMN04244573_02285</name>
    <name evidence="3" type="ORF">SAMN04244579_01674</name>
</gene>
<keyword evidence="1" id="KW-0732">Signal</keyword>
<dbReference type="PROSITE" id="PS50983">
    <property type="entry name" value="FE_B12_PBP"/>
    <property type="match status" value="1"/>
</dbReference>
<dbReference type="PANTHER" id="PTHR30535:SF34">
    <property type="entry name" value="MOLYBDATE-BINDING PROTEIN MOLA"/>
    <property type="match status" value="1"/>
</dbReference>
<feature type="signal peptide" evidence="1">
    <location>
        <begin position="1"/>
        <end position="33"/>
    </location>
</feature>
<dbReference type="InterPro" id="IPR050902">
    <property type="entry name" value="ABC_Transporter_SBP"/>
</dbReference>
<evidence type="ECO:0000313" key="8">
    <source>
        <dbReference type="Proteomes" id="UP000199267"/>
    </source>
</evidence>
<dbReference type="InterPro" id="IPR002491">
    <property type="entry name" value="ABC_transptr_periplasmic_BD"/>
</dbReference>
<dbReference type="Gene3D" id="1.20.58.2180">
    <property type="match status" value="1"/>
</dbReference>
<dbReference type="PANTHER" id="PTHR30535">
    <property type="entry name" value="VITAMIN B12-BINDING PROTEIN"/>
    <property type="match status" value="1"/>
</dbReference>
<dbReference type="EMBL" id="FOFJ01000019">
    <property type="protein sequence ID" value="SEQ80964.1"/>
    <property type="molecule type" value="Genomic_DNA"/>
</dbReference>
<dbReference type="STRING" id="170623.SAMN04244579_01674"/>